<accession>A0A1M7NLD7</accession>
<dbReference type="AlphaFoldDB" id="A0A1M7NLD7"/>
<sequence>MAAYTEHCLQPGYQDYQDCQVEPVWASGFNVTVGNNRYLLRGTGNKLWPTQSNRLFYRPLSGGSV</sequence>
<dbReference type="STRING" id="1190415.SAMN05216593_106137"/>
<evidence type="ECO:0000313" key="2">
    <source>
        <dbReference type="Proteomes" id="UP000183983"/>
    </source>
</evidence>
<organism evidence="1 2">
    <name type="scientific">Pseudomonas asturiensis</name>
    <dbReference type="NCBI Taxonomy" id="1190415"/>
    <lineage>
        <taxon>Bacteria</taxon>
        <taxon>Pseudomonadati</taxon>
        <taxon>Pseudomonadota</taxon>
        <taxon>Gammaproteobacteria</taxon>
        <taxon>Pseudomonadales</taxon>
        <taxon>Pseudomonadaceae</taxon>
        <taxon>Pseudomonas</taxon>
    </lineage>
</organism>
<dbReference type="EMBL" id="FRDA01000006">
    <property type="protein sequence ID" value="SHN04140.1"/>
    <property type="molecule type" value="Genomic_DNA"/>
</dbReference>
<evidence type="ECO:0000313" key="1">
    <source>
        <dbReference type="EMBL" id="SHN04140.1"/>
    </source>
</evidence>
<name>A0A1M7NLD7_9PSED</name>
<reference evidence="1 2" key="1">
    <citation type="submission" date="2016-11" db="EMBL/GenBank/DDBJ databases">
        <authorList>
            <person name="Jaros S."/>
            <person name="Januszkiewicz K."/>
            <person name="Wedrychowicz H."/>
        </authorList>
    </citation>
    <scope>NUCLEOTIDE SEQUENCE [LARGE SCALE GENOMIC DNA]</scope>
    <source>
        <strain evidence="1 2">LMG 26898</strain>
    </source>
</reference>
<gene>
    <name evidence="1" type="ORF">SAMN05216593_106137</name>
</gene>
<protein>
    <submittedName>
        <fullName evidence="1">Uncharacterized protein</fullName>
    </submittedName>
</protein>
<proteinExistence type="predicted"/>
<dbReference type="Proteomes" id="UP000183983">
    <property type="component" value="Unassembled WGS sequence"/>
</dbReference>